<reference evidence="2" key="1">
    <citation type="submission" date="2021-01" db="EMBL/GenBank/DDBJ databases">
        <authorList>
            <person name="Corre E."/>
            <person name="Pelletier E."/>
            <person name="Niang G."/>
            <person name="Scheremetjew M."/>
            <person name="Finn R."/>
            <person name="Kale V."/>
            <person name="Holt S."/>
            <person name="Cochrane G."/>
            <person name="Meng A."/>
            <person name="Brown T."/>
            <person name="Cohen L."/>
        </authorList>
    </citation>
    <scope>NUCLEOTIDE SEQUENCE</scope>
    <source>
        <strain evidence="2">UIO037</strain>
    </source>
</reference>
<dbReference type="EMBL" id="HBKO01032554">
    <property type="protein sequence ID" value="CAE2251600.1"/>
    <property type="molecule type" value="Transcribed_RNA"/>
</dbReference>
<dbReference type="AlphaFoldDB" id="A0A6V4V731"/>
<feature type="region of interest" description="Disordered" evidence="1">
    <location>
        <begin position="14"/>
        <end position="52"/>
    </location>
</feature>
<evidence type="ECO:0000313" key="2">
    <source>
        <dbReference type="EMBL" id="CAE2251600.1"/>
    </source>
</evidence>
<protein>
    <submittedName>
        <fullName evidence="2">Uncharacterized protein</fullName>
    </submittedName>
</protein>
<feature type="compositionally biased region" description="Low complexity" evidence="1">
    <location>
        <begin position="18"/>
        <end position="29"/>
    </location>
</feature>
<proteinExistence type="predicted"/>
<dbReference type="Gene3D" id="3.30.530.20">
    <property type="match status" value="1"/>
</dbReference>
<dbReference type="InterPro" id="IPR023393">
    <property type="entry name" value="START-like_dom_sf"/>
</dbReference>
<accession>A0A6V4V731</accession>
<name>A0A6V4V731_9EUKA</name>
<gene>
    <name evidence="2" type="ORF">CPOL0286_LOCUS14849</name>
</gene>
<sequence>MSLCSRNLVLATRARMHGSSSGTGTQDGSEQAMKREKRKSSSSKMQKMMGDESSEAAEVVASFMHHDGSSRPVGSTIEALEQLGIAKADVHEATLLSARHAETYEVSAAKMWATLSDWSAPFMAADDASPFAIREIAGAGVGATRVVVMLGSTATWSEQVTAFDEHGMAWSYGITSPLPSPFDVFENGDFLCTVSVEADGPDRCRASIASVYRVVEGTDPAAVPPLELIYMRWLEAAVGCARALP</sequence>
<organism evidence="2">
    <name type="scientific">Prymnesium polylepis</name>
    <dbReference type="NCBI Taxonomy" id="72548"/>
    <lineage>
        <taxon>Eukaryota</taxon>
        <taxon>Haptista</taxon>
        <taxon>Haptophyta</taxon>
        <taxon>Prymnesiophyceae</taxon>
        <taxon>Prymnesiales</taxon>
        <taxon>Prymnesiaceae</taxon>
        <taxon>Prymnesium</taxon>
    </lineage>
</organism>
<dbReference type="SUPFAM" id="SSF55961">
    <property type="entry name" value="Bet v1-like"/>
    <property type="match status" value="1"/>
</dbReference>
<evidence type="ECO:0000256" key="1">
    <source>
        <dbReference type="SAM" id="MobiDB-lite"/>
    </source>
</evidence>